<protein>
    <submittedName>
        <fullName evidence="1">Uncharacterized protein</fullName>
    </submittedName>
</protein>
<accession>A0A1U9LJS2</accession>
<reference evidence="1 2" key="1">
    <citation type="submission" date="2016-03" db="EMBL/GenBank/DDBJ databases">
        <title>Acetic acid bacteria sequencing.</title>
        <authorList>
            <person name="Brandt J."/>
            <person name="Jakob F."/>
            <person name="Vogel R.F."/>
        </authorList>
    </citation>
    <scope>NUCLEOTIDE SEQUENCE [LARGE SCALE GENOMIC DNA]</scope>
    <source>
        <strain evidence="1 2">TMW2.1084</strain>
        <plasmid evidence="2">pac1084_1</plasmid>
    </source>
</reference>
<proteinExistence type="predicted"/>
<gene>
    <name evidence="1" type="ORF">A0U91_16845</name>
</gene>
<dbReference type="AlphaFoldDB" id="A0A1U9LJS2"/>
<sequence length="161" mass="18990">MARQDLRKLTPCDLFSVINNESDRNVKLSMILCRSPELTEKQKQDNITLRQAIKRREARIARAYHELFSISRQVIKQHKQHAAERRRAISEELRLKKVEEEQAYAELVAKRIRSRAELFVELARKILTKEQISAIWGKAEQENPDHFAFQHICKKDVRATD</sequence>
<dbReference type="RefSeq" id="WP_077932297.1">
    <property type="nucleotide sequence ID" value="NZ_CP014688.1"/>
</dbReference>
<dbReference type="KEGG" id="aper:A0U91_16845"/>
<evidence type="ECO:0000313" key="1">
    <source>
        <dbReference type="EMBL" id="AQT06672.1"/>
    </source>
</evidence>
<evidence type="ECO:0000313" key="2">
    <source>
        <dbReference type="Proteomes" id="UP000189055"/>
    </source>
</evidence>
<keyword evidence="1" id="KW-0614">Plasmid</keyword>
<organism evidence="1 2">
    <name type="scientific">Acetobacter persici</name>
    <dbReference type="NCBI Taxonomy" id="1076596"/>
    <lineage>
        <taxon>Bacteria</taxon>
        <taxon>Pseudomonadati</taxon>
        <taxon>Pseudomonadota</taxon>
        <taxon>Alphaproteobacteria</taxon>
        <taxon>Acetobacterales</taxon>
        <taxon>Acetobacteraceae</taxon>
        <taxon>Acetobacter</taxon>
    </lineage>
</organism>
<dbReference type="Proteomes" id="UP000189055">
    <property type="component" value="Plasmid pAC1084_1"/>
</dbReference>
<geneLocation type="plasmid" evidence="2">
    <name>pac1084_1</name>
</geneLocation>
<name>A0A1U9LJS2_9PROT</name>
<dbReference type="EMBL" id="CP014688">
    <property type="protein sequence ID" value="AQT06672.1"/>
    <property type="molecule type" value="Genomic_DNA"/>
</dbReference>